<protein>
    <recommendedName>
        <fullName evidence="11">Zinc-finger domain-containing protein</fullName>
    </recommendedName>
</protein>
<dbReference type="InterPro" id="IPR018866">
    <property type="entry name" value="Znf-4CXXC_R1"/>
</dbReference>
<name>A0AAV1IFU9_9CHLO</name>
<sequence>MALVEYELQRLQRIAENRKRMEEMGIFTAKDQLSACVERRNKYKNPARAAPLGPKMPKASAGPPRKSTRLEGRPAPIYNEAVLEKADGAERKTRARLPEHHVASEEEIYTMEHVNLLGCYNEPWELFKDGYGADGNRVYDKVNGMTCHQCRQKTLGRHTSCSECQTLHGVFCGDCLFMRYGENILEVGAAGPWVCPPCRGLCNCSFHRIRRGWAPTGTLYRRAIAEGYKSVAHYLVLTHQAGAALPEASSAAAAAPAENSAGAPTGNMVEAAAGQERSAEGVQGPGTPPKTSKKAARRDAEAKAGSAGPKKRQSHIDELLHKTRRGAAAKTGATTKAKALAAAVDITPTGLGRITRGAAAALSRSAKTIRAHVQSTLRCAA</sequence>
<dbReference type="InterPro" id="IPR040221">
    <property type="entry name" value="CDCA7/CDA7L"/>
</dbReference>
<evidence type="ECO:0000256" key="8">
    <source>
        <dbReference type="ARBA" id="ARBA00023163"/>
    </source>
</evidence>
<evidence type="ECO:0000313" key="12">
    <source>
        <dbReference type="EMBL" id="CAK0786196.1"/>
    </source>
</evidence>
<evidence type="ECO:0000256" key="7">
    <source>
        <dbReference type="ARBA" id="ARBA00023015"/>
    </source>
</evidence>
<evidence type="ECO:0000256" key="1">
    <source>
        <dbReference type="ARBA" id="ARBA00004123"/>
    </source>
</evidence>
<evidence type="ECO:0000256" key="5">
    <source>
        <dbReference type="ARBA" id="ARBA00022553"/>
    </source>
</evidence>
<keyword evidence="4" id="KW-1017">Isopeptide bond</keyword>
<gene>
    <name evidence="12" type="ORF">CVIRNUC_009409</name>
</gene>
<keyword evidence="8" id="KW-0804">Transcription</keyword>
<dbReference type="GO" id="GO:0005634">
    <property type="term" value="C:nucleus"/>
    <property type="evidence" value="ECO:0007669"/>
    <property type="project" value="UniProtKB-SubCell"/>
</dbReference>
<dbReference type="PANTHER" id="PTHR31169">
    <property type="entry name" value="OS05G0300700 PROTEIN"/>
    <property type="match status" value="1"/>
</dbReference>
<keyword evidence="13" id="KW-1185">Reference proteome</keyword>
<organism evidence="12 13">
    <name type="scientific">Coccomyxa viridis</name>
    <dbReference type="NCBI Taxonomy" id="1274662"/>
    <lineage>
        <taxon>Eukaryota</taxon>
        <taxon>Viridiplantae</taxon>
        <taxon>Chlorophyta</taxon>
        <taxon>core chlorophytes</taxon>
        <taxon>Trebouxiophyceae</taxon>
        <taxon>Trebouxiophyceae incertae sedis</taxon>
        <taxon>Coccomyxaceae</taxon>
        <taxon>Coccomyxa</taxon>
    </lineage>
</organism>
<feature type="region of interest" description="Disordered" evidence="10">
    <location>
        <begin position="272"/>
        <end position="315"/>
    </location>
</feature>
<evidence type="ECO:0000259" key="11">
    <source>
        <dbReference type="Pfam" id="PF10497"/>
    </source>
</evidence>
<comment type="caution">
    <text evidence="12">The sequence shown here is derived from an EMBL/GenBank/DDBJ whole genome shotgun (WGS) entry which is preliminary data.</text>
</comment>
<keyword evidence="9" id="KW-0539">Nucleus</keyword>
<dbReference type="GO" id="GO:0005737">
    <property type="term" value="C:cytoplasm"/>
    <property type="evidence" value="ECO:0007669"/>
    <property type="project" value="UniProtKB-SubCell"/>
</dbReference>
<feature type="region of interest" description="Disordered" evidence="10">
    <location>
        <begin position="45"/>
        <end position="72"/>
    </location>
</feature>
<evidence type="ECO:0000256" key="3">
    <source>
        <dbReference type="ARBA" id="ARBA00022490"/>
    </source>
</evidence>
<evidence type="ECO:0000256" key="4">
    <source>
        <dbReference type="ARBA" id="ARBA00022499"/>
    </source>
</evidence>
<keyword evidence="5" id="KW-0597">Phosphoprotein</keyword>
<evidence type="ECO:0000256" key="10">
    <source>
        <dbReference type="SAM" id="MobiDB-lite"/>
    </source>
</evidence>
<evidence type="ECO:0000256" key="9">
    <source>
        <dbReference type="ARBA" id="ARBA00023242"/>
    </source>
</evidence>
<evidence type="ECO:0000313" key="13">
    <source>
        <dbReference type="Proteomes" id="UP001314263"/>
    </source>
</evidence>
<keyword evidence="7" id="KW-0805">Transcription regulation</keyword>
<feature type="domain" description="Zinc-finger" evidence="11">
    <location>
        <begin position="139"/>
        <end position="235"/>
    </location>
</feature>
<comment type="subcellular location">
    <subcellularLocation>
        <location evidence="2">Cytoplasm</location>
    </subcellularLocation>
    <subcellularLocation>
        <location evidence="1">Nucleus</location>
    </subcellularLocation>
</comment>
<accession>A0AAV1IFU9</accession>
<dbReference type="Pfam" id="PF10497">
    <property type="entry name" value="zf-4CXXC_R1"/>
    <property type="match status" value="1"/>
</dbReference>
<dbReference type="Proteomes" id="UP001314263">
    <property type="component" value="Unassembled WGS sequence"/>
</dbReference>
<dbReference type="GO" id="GO:0006355">
    <property type="term" value="P:regulation of DNA-templated transcription"/>
    <property type="evidence" value="ECO:0007669"/>
    <property type="project" value="InterPro"/>
</dbReference>
<reference evidence="12 13" key="1">
    <citation type="submission" date="2023-10" db="EMBL/GenBank/DDBJ databases">
        <authorList>
            <person name="Maclean D."/>
            <person name="Macfadyen A."/>
        </authorList>
    </citation>
    <scope>NUCLEOTIDE SEQUENCE [LARGE SCALE GENOMIC DNA]</scope>
</reference>
<dbReference type="EMBL" id="CAUYUE010000014">
    <property type="protein sequence ID" value="CAK0786196.1"/>
    <property type="molecule type" value="Genomic_DNA"/>
</dbReference>
<dbReference type="PANTHER" id="PTHR31169:SF23">
    <property type="entry name" value="OS03G0572250 PROTEIN"/>
    <property type="match status" value="1"/>
</dbReference>
<keyword evidence="3" id="KW-0963">Cytoplasm</keyword>
<keyword evidence="6" id="KW-0832">Ubl conjugation</keyword>
<proteinExistence type="predicted"/>
<evidence type="ECO:0000256" key="2">
    <source>
        <dbReference type="ARBA" id="ARBA00004496"/>
    </source>
</evidence>
<evidence type="ECO:0000256" key="6">
    <source>
        <dbReference type="ARBA" id="ARBA00022843"/>
    </source>
</evidence>
<dbReference type="AlphaFoldDB" id="A0AAV1IFU9"/>